<dbReference type="RefSeq" id="WP_073291099.1">
    <property type="nucleotide sequence ID" value="NZ_FRCP01000025.1"/>
</dbReference>
<dbReference type="PANTHER" id="PTHR33744">
    <property type="entry name" value="CARBOHYDRATE DIACID REGULATOR"/>
    <property type="match status" value="1"/>
</dbReference>
<dbReference type="Gene3D" id="1.10.10.2840">
    <property type="entry name" value="PucR C-terminal helix-turn-helix domain"/>
    <property type="match status" value="1"/>
</dbReference>
<dbReference type="Pfam" id="PF13556">
    <property type="entry name" value="HTH_30"/>
    <property type="match status" value="1"/>
</dbReference>
<feature type="domain" description="CdaR GGDEF-like" evidence="3">
    <location>
        <begin position="261"/>
        <end position="372"/>
    </location>
</feature>
<evidence type="ECO:0000259" key="3">
    <source>
        <dbReference type="Pfam" id="PF17853"/>
    </source>
</evidence>
<evidence type="ECO:0000313" key="4">
    <source>
        <dbReference type="EMBL" id="SHM98602.1"/>
    </source>
</evidence>
<dbReference type="AlphaFoldDB" id="A0A1M7N6B7"/>
<name>A0A1M7N6B7_9FIRM</name>
<accession>A0A1M7N6B7</accession>
<dbReference type="EMBL" id="FRCP01000025">
    <property type="protein sequence ID" value="SHM98602.1"/>
    <property type="molecule type" value="Genomic_DNA"/>
</dbReference>
<sequence length="489" mass="57685">MKVTYSDLLVSDKLFNLDIPVDELLDIQYITANTSTTNNPYELILSKCMGQYILSNPLSTTTKKPSFSSTLSISEILLLLNQRLLYLQHWCSTLQQFVLEEKSLHELFYLGYEEIKHPLILFDQTFKIVETNGTEPHQIEQSYRPEDIWSSTKEHGYISKISKEDFTTYQELEKTNSTNWYYHSASPKHYPSFLVYKIKINKDIGFYLHVMDPTGELETLRPFIISEFVKFLTLWLKSSAFLKEHYTNPLLSNLLNSTVTRDELIHRANYLNWDLSLKHSICVVSSSNYHISYKQEKFLISAFKQAGIFFSHVTYENHFLVLLHSQDLNYLNQSIFPKLLSYLEDNSLRIGISDELENLLALKKYYTQARKACYYALYNDKQLIVPYDSIKLYTFYECMKDFEKEQGFIPKYIQTIIEYDNIHKTSYLNTLFIYFKENKQQTLVANILNINRSTLLHRLSRIKELFHIDLDCNEVQITVLLTQIIRTNY</sequence>
<dbReference type="Pfam" id="PF17853">
    <property type="entry name" value="GGDEF_2"/>
    <property type="match status" value="1"/>
</dbReference>
<protein>
    <submittedName>
        <fullName evidence="4">Sugar diacid utilization regulator</fullName>
    </submittedName>
</protein>
<dbReference type="PANTHER" id="PTHR33744:SF15">
    <property type="entry name" value="CARBOHYDRATE DIACID REGULATOR"/>
    <property type="match status" value="1"/>
</dbReference>
<dbReference type="InterPro" id="IPR025736">
    <property type="entry name" value="PucR_C-HTH_dom"/>
</dbReference>
<dbReference type="STRING" id="1120996.SAMN02746066_04219"/>
<feature type="domain" description="PucR C-terminal helix-turn-helix" evidence="2">
    <location>
        <begin position="427"/>
        <end position="478"/>
    </location>
</feature>
<keyword evidence="5" id="KW-1185">Reference proteome</keyword>
<evidence type="ECO:0000256" key="1">
    <source>
        <dbReference type="ARBA" id="ARBA00006754"/>
    </source>
</evidence>
<organism evidence="4 5">
    <name type="scientific">Anaerosporobacter mobilis DSM 15930</name>
    <dbReference type="NCBI Taxonomy" id="1120996"/>
    <lineage>
        <taxon>Bacteria</taxon>
        <taxon>Bacillati</taxon>
        <taxon>Bacillota</taxon>
        <taxon>Clostridia</taxon>
        <taxon>Lachnospirales</taxon>
        <taxon>Lachnospiraceae</taxon>
        <taxon>Anaerosporobacter</taxon>
    </lineage>
</organism>
<dbReference type="InterPro" id="IPR051448">
    <property type="entry name" value="CdaR-like_regulators"/>
</dbReference>
<dbReference type="InterPro" id="IPR041522">
    <property type="entry name" value="CdaR_GGDEF"/>
</dbReference>
<gene>
    <name evidence="4" type="ORF">SAMN02746066_04219</name>
</gene>
<evidence type="ECO:0000313" key="5">
    <source>
        <dbReference type="Proteomes" id="UP000184038"/>
    </source>
</evidence>
<dbReference type="Proteomes" id="UP000184038">
    <property type="component" value="Unassembled WGS sequence"/>
</dbReference>
<dbReference type="InterPro" id="IPR042070">
    <property type="entry name" value="PucR_C-HTH_sf"/>
</dbReference>
<proteinExistence type="inferred from homology"/>
<comment type="similarity">
    <text evidence="1">Belongs to the CdaR family.</text>
</comment>
<reference evidence="4 5" key="1">
    <citation type="submission" date="2016-11" db="EMBL/GenBank/DDBJ databases">
        <authorList>
            <person name="Jaros S."/>
            <person name="Januszkiewicz K."/>
            <person name="Wedrychowicz H."/>
        </authorList>
    </citation>
    <scope>NUCLEOTIDE SEQUENCE [LARGE SCALE GENOMIC DNA]</scope>
    <source>
        <strain evidence="4 5">DSM 15930</strain>
    </source>
</reference>
<evidence type="ECO:0000259" key="2">
    <source>
        <dbReference type="Pfam" id="PF13556"/>
    </source>
</evidence>